<feature type="repeat" description="Pumilio" evidence="3">
    <location>
        <begin position="249"/>
        <end position="287"/>
    </location>
</feature>
<dbReference type="Gene3D" id="1.25.10.10">
    <property type="entry name" value="Leucine-rich Repeat Variant"/>
    <property type="match status" value="1"/>
</dbReference>
<evidence type="ECO:0000256" key="1">
    <source>
        <dbReference type="ARBA" id="ARBA00022737"/>
    </source>
</evidence>
<feature type="compositionally biased region" description="Basic residues" evidence="4">
    <location>
        <begin position="451"/>
        <end position="460"/>
    </location>
</feature>
<dbReference type="PANTHER" id="PTHR12537:SF137">
    <property type="entry name" value="PUMILIO HOMOLOG 16-RELATED"/>
    <property type="match status" value="1"/>
</dbReference>
<keyword evidence="1" id="KW-0677">Repeat</keyword>
<dbReference type="PROSITE" id="PS50302">
    <property type="entry name" value="PUM"/>
    <property type="match status" value="3"/>
</dbReference>
<dbReference type="Pfam" id="PF00806">
    <property type="entry name" value="PUF"/>
    <property type="match status" value="4"/>
</dbReference>
<feature type="repeat" description="Pumilio" evidence="3">
    <location>
        <begin position="323"/>
        <end position="361"/>
    </location>
</feature>
<accession>A0AA42B3J9</accession>
<dbReference type="InterPro" id="IPR001313">
    <property type="entry name" value="Pumilio_RNA-bd_rpt"/>
</dbReference>
<evidence type="ECO:0000256" key="3">
    <source>
        <dbReference type="PROSITE-ProRule" id="PRU00317"/>
    </source>
</evidence>
<sequence>MAPIYPTISTEEDVPSSLQGLPIEGQIQYGLSSSASNSISRSPSTTGYGFINATMTPIHMNGFGSPFGSSSSGNYSNYGHSTSTPSGYSTSNLPSMGTQGYSTTSTLPIMGRTQGLLENSYVNSYYPQHLHSDLDVSSEPFFSLRMQGWNDYDIRKIVNDDPTLLDEVTSAGIIRMIGNKLSTKYLLKITSNEGETPRLLRLTSSVDAFKALVYIVANEVTSRLGSRAMQNLIKLLKDRPLLVEYVLGVLKPNLLSVMLNQNGSQAVQKILQLCKYSQNKPLEHIYEIAVAYCLELATTEQGVFSLKAVIECIDNPLKSHLLSIICNNALFLSGHPYGNFVVQHALERHPYTAEPISKLIRGDIFKLSMDKYGSRVVERCICSNATDVVVSGLLSDSKQLVELAQDQFGNYVIQKALKQTKGKELAQLLEILRKSMRELENHPNGRNVHNLVKKVSAKSH</sequence>
<dbReference type="PANTHER" id="PTHR12537">
    <property type="entry name" value="RNA BINDING PROTEIN PUMILIO-RELATED"/>
    <property type="match status" value="1"/>
</dbReference>
<feature type="domain" description="PUM-HD" evidence="5">
    <location>
        <begin position="103"/>
        <end position="456"/>
    </location>
</feature>
<gene>
    <name evidence="6" type="ORF">MKW94_001889</name>
</gene>
<feature type="repeat" description="Pumilio" evidence="3">
    <location>
        <begin position="392"/>
        <end position="430"/>
    </location>
</feature>
<dbReference type="GO" id="GO:0005737">
    <property type="term" value="C:cytoplasm"/>
    <property type="evidence" value="ECO:0007669"/>
    <property type="project" value="TreeGrafter"/>
</dbReference>
<organism evidence="6 7">
    <name type="scientific">Papaver nudicaule</name>
    <name type="common">Iceland poppy</name>
    <dbReference type="NCBI Taxonomy" id="74823"/>
    <lineage>
        <taxon>Eukaryota</taxon>
        <taxon>Viridiplantae</taxon>
        <taxon>Streptophyta</taxon>
        <taxon>Embryophyta</taxon>
        <taxon>Tracheophyta</taxon>
        <taxon>Spermatophyta</taxon>
        <taxon>Magnoliopsida</taxon>
        <taxon>Ranunculales</taxon>
        <taxon>Papaveraceae</taxon>
        <taxon>Papaveroideae</taxon>
        <taxon>Papaver</taxon>
    </lineage>
</organism>
<dbReference type="GO" id="GO:0006417">
    <property type="term" value="P:regulation of translation"/>
    <property type="evidence" value="ECO:0007669"/>
    <property type="project" value="UniProtKB-KW"/>
</dbReference>
<dbReference type="GO" id="GO:0003729">
    <property type="term" value="F:mRNA binding"/>
    <property type="evidence" value="ECO:0007669"/>
    <property type="project" value="TreeGrafter"/>
</dbReference>
<dbReference type="SUPFAM" id="SSF48371">
    <property type="entry name" value="ARM repeat"/>
    <property type="match status" value="1"/>
</dbReference>
<evidence type="ECO:0000313" key="6">
    <source>
        <dbReference type="EMBL" id="MCL7050112.1"/>
    </source>
</evidence>
<evidence type="ECO:0000259" key="5">
    <source>
        <dbReference type="PROSITE" id="PS50303"/>
    </source>
</evidence>
<reference evidence="6" key="1">
    <citation type="submission" date="2022-03" db="EMBL/GenBank/DDBJ databases">
        <title>A functionally conserved STORR gene fusion in Papaver species that diverged 16.8 million years ago.</title>
        <authorList>
            <person name="Catania T."/>
        </authorList>
    </citation>
    <scope>NUCLEOTIDE SEQUENCE</scope>
    <source>
        <strain evidence="6">S-191538</strain>
    </source>
</reference>
<dbReference type="InterPro" id="IPR033133">
    <property type="entry name" value="PUM-HD"/>
</dbReference>
<protein>
    <recommendedName>
        <fullName evidence="5">PUM-HD domain-containing protein</fullName>
    </recommendedName>
</protein>
<dbReference type="InterPro" id="IPR011989">
    <property type="entry name" value="ARM-like"/>
</dbReference>
<dbReference type="EMBL" id="JAJJMA010323794">
    <property type="protein sequence ID" value="MCL7050112.1"/>
    <property type="molecule type" value="Genomic_DNA"/>
</dbReference>
<evidence type="ECO:0000256" key="2">
    <source>
        <dbReference type="ARBA" id="ARBA00022845"/>
    </source>
</evidence>
<dbReference type="InterPro" id="IPR016024">
    <property type="entry name" value="ARM-type_fold"/>
</dbReference>
<keyword evidence="2" id="KW-0810">Translation regulation</keyword>
<feature type="region of interest" description="Disordered" evidence="4">
    <location>
        <begin position="441"/>
        <end position="460"/>
    </location>
</feature>
<name>A0AA42B3J9_PAPNU</name>
<comment type="caution">
    <text evidence="6">The sequence shown here is derived from an EMBL/GenBank/DDBJ whole genome shotgun (WGS) entry which is preliminary data.</text>
</comment>
<dbReference type="Proteomes" id="UP001177140">
    <property type="component" value="Unassembled WGS sequence"/>
</dbReference>
<evidence type="ECO:0000313" key="7">
    <source>
        <dbReference type="Proteomes" id="UP001177140"/>
    </source>
</evidence>
<keyword evidence="7" id="KW-1185">Reference proteome</keyword>
<dbReference type="SMART" id="SM00025">
    <property type="entry name" value="Pumilio"/>
    <property type="match status" value="4"/>
</dbReference>
<dbReference type="AlphaFoldDB" id="A0AA42B3J9"/>
<proteinExistence type="predicted"/>
<dbReference type="PROSITE" id="PS50303">
    <property type="entry name" value="PUM_HD"/>
    <property type="match status" value="1"/>
</dbReference>
<evidence type="ECO:0000256" key="4">
    <source>
        <dbReference type="SAM" id="MobiDB-lite"/>
    </source>
</evidence>